<evidence type="ECO:0000313" key="1">
    <source>
        <dbReference type="EMBL" id="AEJ04215.1"/>
    </source>
</evidence>
<dbReference type="Proteomes" id="UP000008932">
    <property type="component" value="Chromosome"/>
</dbReference>
<sequence>MAEDFEPCMPAQPRLFRHAALEAPMKANYMPADEAFA</sequence>
<evidence type="ECO:0000313" key="2">
    <source>
        <dbReference type="Proteomes" id="UP000008932"/>
    </source>
</evidence>
<dbReference type="KEGG" id="psz:PSTAB_0934"/>
<reference evidence="1 2" key="1">
    <citation type="journal article" date="2011" name="J. Bacteriol.">
        <title>Complete Genome Sequence of the Type Strain Pseudomonas stutzeri CGMCC 1.1803.</title>
        <authorList>
            <person name="Chen M."/>
            <person name="Yan Y."/>
            <person name="Zhang W."/>
            <person name="Lu W."/>
            <person name="Wang J."/>
            <person name="Ping S."/>
            <person name="Lin M."/>
        </authorList>
    </citation>
    <scope>NUCLEOTIDE SEQUENCE [LARGE SCALE GENOMIC DNA]</scope>
    <source>
        <strain evidence="2">ATCC 17588 / DSM 5190 / CCUG 11256 / JCM 5965 / LMG 11199 / NCIMB 11358 / Stanier 221</strain>
    </source>
</reference>
<dbReference type="EMBL" id="CP002881">
    <property type="protein sequence ID" value="AEJ04215.1"/>
    <property type="molecule type" value="Genomic_DNA"/>
</dbReference>
<protein>
    <submittedName>
        <fullName evidence="1">Uncharacterized protein</fullName>
    </submittedName>
</protein>
<reference key="2">
    <citation type="submission" date="2011-06" db="EMBL/GenBank/DDBJ databases">
        <title>Complete Genome Sequence of Pseudomonas stutzeri Strain CGMCC 1.1803.</title>
        <authorList>
            <person name="Yan Y."/>
            <person name="Chen M."/>
            <person name="Lu W."/>
            <person name="Zhang W."/>
            <person name="Ping S."/>
            <person name="Lin M."/>
        </authorList>
    </citation>
    <scope>NUCLEOTIDE SEQUENCE</scope>
    <source>
        <strain>ATCC 17588</strain>
    </source>
</reference>
<accession>F8GZV2</accession>
<organism evidence="1 2">
    <name type="scientific">Stutzerimonas stutzeri (strain ATCC 17588 / DSM 5190 / CCUG 11256 / JCM 5965 / LMG 11199 / NBRC 14165 / NCIMB 11358 / Stanier 221)</name>
    <name type="common">Pseudomonas stutzeri</name>
    <dbReference type="NCBI Taxonomy" id="96563"/>
    <lineage>
        <taxon>Bacteria</taxon>
        <taxon>Pseudomonadati</taxon>
        <taxon>Pseudomonadota</taxon>
        <taxon>Gammaproteobacteria</taxon>
        <taxon>Pseudomonadales</taxon>
        <taxon>Pseudomonadaceae</taxon>
        <taxon>Stutzerimonas</taxon>
    </lineage>
</organism>
<dbReference type="HOGENOM" id="CLU_3347626_0_0_6"/>
<proteinExistence type="predicted"/>
<name>F8GZV2_STUS2</name>
<dbReference type="AlphaFoldDB" id="F8GZV2"/>
<reference evidence="2" key="3">
    <citation type="submission" date="2011-06" db="EMBL/GenBank/DDBJ databases">
        <title>Complete genome sequence of Pseudomonas stutzeri strain CGMCC 1.1803.</title>
        <authorList>
            <person name="Yan Y."/>
            <person name="Chen M."/>
            <person name="Lu W."/>
            <person name="Zhang W."/>
            <person name="Ping S."/>
            <person name="Lin M."/>
        </authorList>
    </citation>
    <scope>NUCLEOTIDE SEQUENCE [LARGE SCALE GENOMIC DNA]</scope>
    <source>
        <strain evidence="2">ATCC 17588 / DSM 5190 / CCUG 11256 / JCM 5965 / LMG 11199 / NCIMB 11358 / Stanier 221</strain>
    </source>
</reference>
<gene>
    <name evidence="1" type="ordered locus">PSTAB_0934</name>
</gene>